<dbReference type="EMBL" id="BJMN01000015">
    <property type="protein sequence ID" value="GEB57171.1"/>
    <property type="molecule type" value="Genomic_DNA"/>
</dbReference>
<proteinExistence type="predicted"/>
<feature type="compositionally biased region" description="Basic and acidic residues" evidence="1">
    <location>
        <begin position="54"/>
        <end position="66"/>
    </location>
</feature>
<dbReference type="AlphaFoldDB" id="A0A4Y3RH90"/>
<comment type="caution">
    <text evidence="2">The sequence shown here is derived from an EMBL/GenBank/DDBJ whole genome shotgun (WGS) entry which is preliminary data.</text>
</comment>
<name>A0A4Y3RH90_9ACTN</name>
<sequence>MRVAERLVAVGAAGADLRGPPHGSREREGVLGGIKVAEEQQDRADEEGDGAGNGEDHPRRPADKADGLPQGTEFAAALAPGALPQGTDFAAAAAKFVLGLGKEAVE</sequence>
<keyword evidence="3" id="KW-1185">Reference proteome</keyword>
<protein>
    <submittedName>
        <fullName evidence="2">Uncharacterized protein</fullName>
    </submittedName>
</protein>
<feature type="region of interest" description="Disordered" evidence="1">
    <location>
        <begin position="11"/>
        <end position="73"/>
    </location>
</feature>
<evidence type="ECO:0000313" key="2">
    <source>
        <dbReference type="EMBL" id="GEB57171.1"/>
    </source>
</evidence>
<evidence type="ECO:0000256" key="1">
    <source>
        <dbReference type="SAM" id="MobiDB-lite"/>
    </source>
</evidence>
<evidence type="ECO:0000313" key="3">
    <source>
        <dbReference type="Proteomes" id="UP000315226"/>
    </source>
</evidence>
<organism evidence="2 3">
    <name type="scientific">Streptomyces gardneri</name>
    <dbReference type="NCBI Taxonomy" id="66892"/>
    <lineage>
        <taxon>Bacteria</taxon>
        <taxon>Bacillati</taxon>
        <taxon>Actinomycetota</taxon>
        <taxon>Actinomycetes</taxon>
        <taxon>Kitasatosporales</taxon>
        <taxon>Streptomycetaceae</taxon>
        <taxon>Streptomyces</taxon>
    </lineage>
</organism>
<reference evidence="2 3" key="1">
    <citation type="submission" date="2019-06" db="EMBL/GenBank/DDBJ databases">
        <title>Whole genome shotgun sequence of Streptomyces gardneri NBRC 12865.</title>
        <authorList>
            <person name="Hosoyama A."/>
            <person name="Uohara A."/>
            <person name="Ohji S."/>
            <person name="Ichikawa N."/>
        </authorList>
    </citation>
    <scope>NUCLEOTIDE SEQUENCE [LARGE SCALE GENOMIC DNA]</scope>
    <source>
        <strain evidence="2 3">NBRC 12865</strain>
    </source>
</reference>
<accession>A0A4Y3RH90</accession>
<gene>
    <name evidence="2" type="ORF">SGA01_27760</name>
</gene>
<dbReference type="Proteomes" id="UP000315226">
    <property type="component" value="Unassembled WGS sequence"/>
</dbReference>